<dbReference type="Pfam" id="PF20008">
    <property type="entry name" value="DUF6429"/>
    <property type="match status" value="1"/>
</dbReference>
<keyword evidence="3" id="KW-1185">Reference proteome</keyword>
<dbReference type="Proteomes" id="UP000095743">
    <property type="component" value="Chromosome"/>
</dbReference>
<name>A0A1D8GLM0_9FIRM</name>
<dbReference type="EMBL" id="CP017269">
    <property type="protein sequence ID" value="AOT71808.1"/>
    <property type="molecule type" value="Genomic_DNA"/>
</dbReference>
<organism evidence="2 3">
    <name type="scientific">Geosporobacter ferrireducens</name>
    <dbReference type="NCBI Taxonomy" id="1424294"/>
    <lineage>
        <taxon>Bacteria</taxon>
        <taxon>Bacillati</taxon>
        <taxon>Bacillota</taxon>
        <taxon>Clostridia</taxon>
        <taxon>Peptostreptococcales</taxon>
        <taxon>Thermotaleaceae</taxon>
        <taxon>Geosporobacter</taxon>
    </lineage>
</organism>
<proteinExistence type="predicted"/>
<dbReference type="OrthoDB" id="9800962at2"/>
<evidence type="ECO:0000313" key="3">
    <source>
        <dbReference type="Proteomes" id="UP000095743"/>
    </source>
</evidence>
<dbReference type="InterPro" id="IPR045489">
    <property type="entry name" value="DUF6429"/>
</dbReference>
<reference evidence="2 3" key="1">
    <citation type="submission" date="2016-09" db="EMBL/GenBank/DDBJ databases">
        <title>Genomic analysis reveals versatility of anaerobic energy metabolism of Geosporobacter ferrireducens IRF9 of phylum Firmicutes.</title>
        <authorList>
            <person name="Kim S.-J."/>
        </authorList>
    </citation>
    <scope>NUCLEOTIDE SEQUENCE [LARGE SCALE GENOMIC DNA]</scope>
    <source>
        <strain evidence="2 3">IRF9</strain>
    </source>
</reference>
<gene>
    <name evidence="2" type="ORF">Gferi_21090</name>
</gene>
<accession>A0A1D8GLM0</accession>
<dbReference type="AlphaFoldDB" id="A0A1D8GLM0"/>
<feature type="domain" description="DUF6429" evidence="1">
    <location>
        <begin position="7"/>
        <end position="82"/>
    </location>
</feature>
<protein>
    <submittedName>
        <fullName evidence="2">Transposase</fullName>
    </submittedName>
</protein>
<evidence type="ECO:0000259" key="1">
    <source>
        <dbReference type="Pfam" id="PF20008"/>
    </source>
</evidence>
<dbReference type="KEGG" id="gfe:Gferi_21090"/>
<evidence type="ECO:0000313" key="2">
    <source>
        <dbReference type="EMBL" id="AOT71808.1"/>
    </source>
</evidence>
<dbReference type="RefSeq" id="WP_069980024.1">
    <property type="nucleotide sequence ID" value="NZ_CP017269.1"/>
</dbReference>
<sequence>MDKANPEKAIKELTILLMYLTRFNERDRFSSNLDMAWKGYDFDIINELDKEDYIRQGSHRSKSVAITEEGMKLAKELLLKYNILDWK</sequence>
<dbReference type="STRING" id="1424294.Gferi_21090"/>